<dbReference type="KEGG" id="kna:B0W47_17740"/>
<sequence length="65" mass="7362">MVPPNTSRRLLKIQEVMQETGLGRTSIWRLVKDGKLVKVKIGSNTRITAESYNAWLKNLPRVVVA</sequence>
<evidence type="ECO:0000313" key="6">
    <source>
        <dbReference type="Proteomes" id="UP000247512"/>
    </source>
</evidence>
<evidence type="ECO:0000313" key="3">
    <source>
        <dbReference type="EMBL" id="AQU89408.1"/>
    </source>
</evidence>
<keyword evidence="6" id="KW-1185">Reference proteome</keyword>
<dbReference type="Gene3D" id="1.10.238.160">
    <property type="match status" value="1"/>
</dbReference>
<reference evidence="4 6" key="2">
    <citation type="submission" date="2017-06" db="EMBL/GenBank/DDBJ databases">
        <title>A draft genome sequence of Komagataeibacter nataicola LMG 1536.</title>
        <authorList>
            <person name="Skraban J."/>
            <person name="Cleenwerck I."/>
            <person name="Vandamme P."/>
            <person name="Trcek J."/>
        </authorList>
    </citation>
    <scope>NUCLEOTIDE SEQUENCE [LARGE SCALE GENOMIC DNA]</scope>
    <source>
        <strain evidence="4 6">LMG 1536</strain>
    </source>
</reference>
<dbReference type="RefSeq" id="WP_014105537.1">
    <property type="nucleotide sequence ID" value="NZ_NIRT01000053.1"/>
</dbReference>
<evidence type="ECO:0000259" key="1">
    <source>
        <dbReference type="Pfam" id="PF12728"/>
    </source>
</evidence>
<dbReference type="Proteomes" id="UP000247512">
    <property type="component" value="Unassembled WGS sequence"/>
</dbReference>
<dbReference type="KEGG" id="kna:B0W47_17835"/>
<geneLocation type="plasmid" evidence="5">
    <name>pkna06</name>
</geneLocation>
<dbReference type="Pfam" id="PF12728">
    <property type="entry name" value="HTH_17"/>
    <property type="match status" value="1"/>
</dbReference>
<evidence type="ECO:0000313" key="2">
    <source>
        <dbReference type="EMBL" id="AQU89393.1"/>
    </source>
</evidence>
<reference evidence="2 5" key="1">
    <citation type="submission" date="2017-02" db="EMBL/GenBank/DDBJ databases">
        <title>zhang.</title>
        <authorList>
            <person name="Zhang H."/>
        </authorList>
    </citation>
    <scope>NUCLEOTIDE SEQUENCE [LARGE SCALE GENOMIC DNA]</scope>
    <source>
        <strain evidence="2 5">RZS01</strain>
        <plasmid evidence="2">pKNA06</plasmid>
        <plasmid evidence="5">pkna06</plasmid>
    </source>
</reference>
<protein>
    <submittedName>
        <fullName evidence="2">AlpA family phage regulatory protein</fullName>
    </submittedName>
</protein>
<geneLocation type="plasmid" evidence="2">
    <name>pKNA06</name>
</geneLocation>
<dbReference type="Proteomes" id="UP000189683">
    <property type="component" value="Plasmid pKNA06"/>
</dbReference>
<organism evidence="2 5">
    <name type="scientific">Komagataeibacter nataicola</name>
    <dbReference type="NCBI Taxonomy" id="265960"/>
    <lineage>
        <taxon>Bacteria</taxon>
        <taxon>Pseudomonadati</taxon>
        <taxon>Pseudomonadota</taxon>
        <taxon>Alphaproteobacteria</taxon>
        <taxon>Acetobacterales</taxon>
        <taxon>Acetobacteraceae</taxon>
        <taxon>Komagataeibacter</taxon>
    </lineage>
</organism>
<accession>A0A9N7CP64</accession>
<feature type="domain" description="Helix-turn-helix" evidence="1">
    <location>
        <begin position="10"/>
        <end position="58"/>
    </location>
</feature>
<evidence type="ECO:0000313" key="5">
    <source>
        <dbReference type="Proteomes" id="UP000189683"/>
    </source>
</evidence>
<keyword evidence="2" id="KW-0614">Plasmid</keyword>
<dbReference type="AlphaFoldDB" id="A0A9N7CP64"/>
<dbReference type="EMBL" id="NIRT01000053">
    <property type="protein sequence ID" value="PYD64961.1"/>
    <property type="molecule type" value="Genomic_DNA"/>
</dbReference>
<proteinExistence type="predicted"/>
<dbReference type="EMBL" id="CP019881">
    <property type="protein sequence ID" value="AQU89393.1"/>
    <property type="molecule type" value="Genomic_DNA"/>
</dbReference>
<dbReference type="InterPro" id="IPR041657">
    <property type="entry name" value="HTH_17"/>
</dbReference>
<dbReference type="OrthoDB" id="7226381at2"/>
<evidence type="ECO:0000313" key="4">
    <source>
        <dbReference type="EMBL" id="PYD64961.1"/>
    </source>
</evidence>
<name>A0A9N7CP64_9PROT</name>
<dbReference type="EMBL" id="CP019881">
    <property type="protein sequence ID" value="AQU89408.1"/>
    <property type="molecule type" value="Genomic_DNA"/>
</dbReference>
<gene>
    <name evidence="2" type="ORF">B0W47_17740</name>
    <name evidence="3" type="ORF">B0W47_17835</name>
    <name evidence="4" type="ORF">CDI09_16335</name>
</gene>